<organism evidence="2">
    <name type="scientific">Papilio xuthus</name>
    <name type="common">Asian swallowtail butterfly</name>
    <dbReference type="NCBI Taxonomy" id="66420"/>
    <lineage>
        <taxon>Eukaryota</taxon>
        <taxon>Metazoa</taxon>
        <taxon>Ecdysozoa</taxon>
        <taxon>Arthropoda</taxon>
        <taxon>Hexapoda</taxon>
        <taxon>Insecta</taxon>
        <taxon>Pterygota</taxon>
        <taxon>Neoptera</taxon>
        <taxon>Endopterygota</taxon>
        <taxon>Lepidoptera</taxon>
        <taxon>Glossata</taxon>
        <taxon>Ditrysia</taxon>
        <taxon>Papilionoidea</taxon>
        <taxon>Papilionidae</taxon>
        <taxon>Papilioninae</taxon>
        <taxon>Papilio</taxon>
    </lineage>
</organism>
<comment type="similarity">
    <text evidence="1">Belongs to the NDRG family.</text>
</comment>
<dbReference type="Pfam" id="PF03096">
    <property type="entry name" value="Ndr"/>
    <property type="match status" value="1"/>
</dbReference>
<evidence type="ECO:0000256" key="1">
    <source>
        <dbReference type="ARBA" id="ARBA00005598"/>
    </source>
</evidence>
<gene>
    <name evidence="2" type="primary">LOC106126379</name>
</gene>
<protein>
    <submittedName>
        <fullName evidence="2">Protein NDRG3 isoform X1</fullName>
    </submittedName>
</protein>
<dbReference type="InterPro" id="IPR004142">
    <property type="entry name" value="NDRG"/>
</dbReference>
<dbReference type="KEGG" id="pxu:106126379"/>
<accession>A0AAJ7EJ96</accession>
<dbReference type="InterPro" id="IPR029058">
    <property type="entry name" value="AB_hydrolase_fold"/>
</dbReference>
<sequence>MHRGQLNGSSYTALGKVYNDTTLPNNKGGYKKILHLGGAARKLGPLLYRKHCEMNEPLTENQILDAENNHLKMPSLNAEETALLSMDDIELKNIQLQFPSARRFSGEGGCVEVRVRTDRGDILVAVQGDRSKPAIITYHDIGMNYICFQTFFNYVDMRALLENFCVYHINAPGQEEGAASLPDDYLYPTMDELANQINYVLGHFGIKTFIGFGVGAGANILARFALVHPQKVDALTLINCTSSQAGWIEWAYQKMNSRSLRARGMTQGVLDYLMWHHFGRFAEERNQDLVQLYRGYFTRHLNPTNLSLLMDAYVRRTDLNISREGHTLRAPVLNITGALSPHVDDTVTFNGRLQPTNSTWMKISDSGMVLEEQPAKISEAFRLFLQGEGYVAPLSPTKIIAFRRLSADAGRRRCRHSPVIRITENPISEAVVC</sequence>
<dbReference type="Gene3D" id="3.40.50.1820">
    <property type="entry name" value="alpha/beta hydrolase"/>
    <property type="match status" value="1"/>
</dbReference>
<dbReference type="RefSeq" id="XP_013179462.1">
    <property type="nucleotide sequence ID" value="XM_013324008.1"/>
</dbReference>
<proteinExistence type="inferred from homology"/>
<dbReference type="AlphaFoldDB" id="A0AAJ7EJ96"/>
<dbReference type="CTD" id="37451"/>
<evidence type="ECO:0000313" key="2">
    <source>
        <dbReference type="RefSeq" id="XP_013179462.1"/>
    </source>
</evidence>
<name>A0AAJ7EJ96_PAPXU</name>
<dbReference type="FunFam" id="3.40.50.1820:FF:000047">
    <property type="entry name" value="protein NDRG3 isoform X8"/>
    <property type="match status" value="1"/>
</dbReference>
<dbReference type="Proteomes" id="UP000694872">
    <property type="component" value="Unplaced"/>
</dbReference>
<dbReference type="SUPFAM" id="SSF53474">
    <property type="entry name" value="alpha/beta-Hydrolases"/>
    <property type="match status" value="1"/>
</dbReference>
<dbReference type="PANTHER" id="PTHR11034">
    <property type="entry name" value="N-MYC DOWNSTREAM REGULATED"/>
    <property type="match status" value="1"/>
</dbReference>
<dbReference type="GeneID" id="106126379"/>
<reference evidence="2" key="1">
    <citation type="submission" date="2025-08" db="UniProtKB">
        <authorList>
            <consortium name="RefSeq"/>
        </authorList>
    </citation>
    <scope>IDENTIFICATION</scope>
</reference>